<organism evidence="1">
    <name type="scientific">Siphoviridae sp. ctHEr2</name>
    <dbReference type="NCBI Taxonomy" id="2826229"/>
    <lineage>
        <taxon>Viruses</taxon>
        <taxon>Duplodnaviria</taxon>
        <taxon>Heunggongvirae</taxon>
        <taxon>Uroviricota</taxon>
        <taxon>Caudoviricetes</taxon>
    </lineage>
</organism>
<protein>
    <submittedName>
        <fullName evidence="1">Uncharacterized protein</fullName>
    </submittedName>
</protein>
<reference evidence="1" key="1">
    <citation type="journal article" date="2021" name="Proc. Natl. Acad. Sci. U.S.A.">
        <title>A Catalog of Tens of Thousands of Viruses from Human Metagenomes Reveals Hidden Associations with Chronic Diseases.</title>
        <authorList>
            <person name="Tisza M.J."/>
            <person name="Buck C.B."/>
        </authorList>
    </citation>
    <scope>NUCLEOTIDE SEQUENCE</scope>
    <source>
        <strain evidence="1">CtHEr2</strain>
    </source>
</reference>
<proteinExistence type="predicted"/>
<evidence type="ECO:0000313" key="1">
    <source>
        <dbReference type="EMBL" id="DAD93074.1"/>
    </source>
</evidence>
<dbReference type="EMBL" id="BK015152">
    <property type="protein sequence ID" value="DAD93074.1"/>
    <property type="molecule type" value="Genomic_DNA"/>
</dbReference>
<name>A0A8S5NFI2_9CAUD</name>
<accession>A0A8S5NFI2</accession>
<sequence length="57" mass="6291">MCFTPFDLIVVHLLGLFIGLYVSPRLMPGWGKESATSPIEKDIDQAIAIANDRSNTK</sequence>